<evidence type="ECO:0000313" key="2">
    <source>
        <dbReference type="EMBL" id="RAG83419.1"/>
    </source>
</evidence>
<sequence>MGLLELAALPVMIALLLLALGGVLALAPSRALRTLGDGFGFDGSAATRTAARRVPARVVGLALAGYGLFLMANTVGLFRAFHL</sequence>
<organism evidence="2 3">
    <name type="scientific">Streptacidiphilus pinicola</name>
    <dbReference type="NCBI Taxonomy" id="2219663"/>
    <lineage>
        <taxon>Bacteria</taxon>
        <taxon>Bacillati</taxon>
        <taxon>Actinomycetota</taxon>
        <taxon>Actinomycetes</taxon>
        <taxon>Kitasatosporales</taxon>
        <taxon>Streptomycetaceae</taxon>
        <taxon>Streptacidiphilus</taxon>
    </lineage>
</organism>
<name>A0A2X0K7B5_9ACTN</name>
<keyword evidence="1" id="KW-0812">Transmembrane</keyword>
<gene>
    <name evidence="2" type="ORF">DN069_22135</name>
</gene>
<reference evidence="2 3" key="1">
    <citation type="submission" date="2018-06" db="EMBL/GenBank/DDBJ databases">
        <title>Streptacidiphilus pinicola sp. nov., isolated from pine grove soil.</title>
        <authorList>
            <person name="Roh S.G."/>
            <person name="Park S."/>
            <person name="Kim M.-K."/>
            <person name="Yun B.-R."/>
            <person name="Park J."/>
            <person name="Kim M.J."/>
            <person name="Kim Y.S."/>
            <person name="Kim S.B."/>
        </authorList>
    </citation>
    <scope>NUCLEOTIDE SEQUENCE [LARGE SCALE GENOMIC DNA]</scope>
    <source>
        <strain evidence="2 3">MMS16-CNU450</strain>
    </source>
</reference>
<dbReference type="EMBL" id="QKYN01000087">
    <property type="protein sequence ID" value="RAG83419.1"/>
    <property type="molecule type" value="Genomic_DNA"/>
</dbReference>
<dbReference type="RefSeq" id="WP_111503475.1">
    <property type="nucleotide sequence ID" value="NZ_QKYN01000087.1"/>
</dbReference>
<evidence type="ECO:0000256" key="1">
    <source>
        <dbReference type="SAM" id="Phobius"/>
    </source>
</evidence>
<proteinExistence type="predicted"/>
<comment type="caution">
    <text evidence="2">The sequence shown here is derived from an EMBL/GenBank/DDBJ whole genome shotgun (WGS) entry which is preliminary data.</text>
</comment>
<protein>
    <submittedName>
        <fullName evidence="2">Uncharacterized protein</fullName>
    </submittedName>
</protein>
<accession>A0A2X0K7B5</accession>
<evidence type="ECO:0000313" key="3">
    <source>
        <dbReference type="Proteomes" id="UP000248889"/>
    </source>
</evidence>
<keyword evidence="1" id="KW-0472">Membrane</keyword>
<feature type="transmembrane region" description="Helical" evidence="1">
    <location>
        <begin position="58"/>
        <end position="81"/>
    </location>
</feature>
<dbReference type="Proteomes" id="UP000248889">
    <property type="component" value="Unassembled WGS sequence"/>
</dbReference>
<feature type="transmembrane region" description="Helical" evidence="1">
    <location>
        <begin position="6"/>
        <end position="27"/>
    </location>
</feature>
<keyword evidence="3" id="KW-1185">Reference proteome</keyword>
<dbReference type="AlphaFoldDB" id="A0A2X0K7B5"/>
<keyword evidence="1" id="KW-1133">Transmembrane helix</keyword>